<keyword evidence="1 4" id="KW-0808">Transferase</keyword>
<dbReference type="EMBL" id="CP117411">
    <property type="protein sequence ID" value="WCT72274.1"/>
    <property type="molecule type" value="Genomic_DNA"/>
</dbReference>
<evidence type="ECO:0000259" key="3">
    <source>
        <dbReference type="PROSITE" id="PS51186"/>
    </source>
</evidence>
<dbReference type="SUPFAM" id="SSF55729">
    <property type="entry name" value="Acyl-CoA N-acyltransferases (Nat)"/>
    <property type="match status" value="1"/>
</dbReference>
<dbReference type="GO" id="GO:0016746">
    <property type="term" value="F:acyltransferase activity"/>
    <property type="evidence" value="ECO:0007669"/>
    <property type="project" value="UniProtKB-KW"/>
</dbReference>
<feature type="domain" description="N-acetyltransferase" evidence="3">
    <location>
        <begin position="5"/>
        <end position="155"/>
    </location>
</feature>
<dbReference type="Proteomes" id="UP001220395">
    <property type="component" value="Chromosome"/>
</dbReference>
<dbReference type="InterPro" id="IPR016181">
    <property type="entry name" value="Acyl_CoA_acyltransferase"/>
</dbReference>
<dbReference type="Gene3D" id="3.40.630.30">
    <property type="match status" value="1"/>
</dbReference>
<dbReference type="PROSITE" id="PS51186">
    <property type="entry name" value="GNAT"/>
    <property type="match status" value="1"/>
</dbReference>
<name>A0ABY7TGK6_9SPHN</name>
<evidence type="ECO:0000313" key="5">
    <source>
        <dbReference type="Proteomes" id="UP001220395"/>
    </source>
</evidence>
<dbReference type="InterPro" id="IPR000182">
    <property type="entry name" value="GNAT_dom"/>
</dbReference>
<evidence type="ECO:0000256" key="1">
    <source>
        <dbReference type="ARBA" id="ARBA00022679"/>
    </source>
</evidence>
<evidence type="ECO:0000256" key="2">
    <source>
        <dbReference type="ARBA" id="ARBA00023315"/>
    </source>
</evidence>
<dbReference type="Pfam" id="PF00583">
    <property type="entry name" value="Acetyltransf_1"/>
    <property type="match status" value="1"/>
</dbReference>
<evidence type="ECO:0000313" key="4">
    <source>
        <dbReference type="EMBL" id="WCT72274.1"/>
    </source>
</evidence>
<accession>A0ABY7TGK6</accession>
<dbReference type="PANTHER" id="PTHR43877">
    <property type="entry name" value="AMINOALKYLPHOSPHONATE N-ACETYLTRANSFERASE-RELATED-RELATED"/>
    <property type="match status" value="1"/>
</dbReference>
<dbReference type="CDD" id="cd04301">
    <property type="entry name" value="NAT_SF"/>
    <property type="match status" value="1"/>
</dbReference>
<organism evidence="4 5">
    <name type="scientific">Sphingomonas naphthae</name>
    <dbReference type="NCBI Taxonomy" id="1813468"/>
    <lineage>
        <taxon>Bacteria</taxon>
        <taxon>Pseudomonadati</taxon>
        <taxon>Pseudomonadota</taxon>
        <taxon>Alphaproteobacteria</taxon>
        <taxon>Sphingomonadales</taxon>
        <taxon>Sphingomonadaceae</taxon>
        <taxon>Sphingomonas</taxon>
    </lineage>
</organism>
<dbReference type="RefSeq" id="WP_273686231.1">
    <property type="nucleotide sequence ID" value="NZ_CP117411.1"/>
</dbReference>
<gene>
    <name evidence="4" type="ORF">PQ455_11555</name>
</gene>
<keyword evidence="5" id="KW-1185">Reference proteome</keyword>
<protein>
    <submittedName>
        <fullName evidence="4">GNAT family N-acetyltransferase</fullName>
        <ecNumber evidence="4">2.3.1.-</ecNumber>
    </submittedName>
</protein>
<dbReference type="EC" id="2.3.1.-" evidence="4"/>
<reference evidence="4 5" key="1">
    <citation type="submission" date="2023-02" db="EMBL/GenBank/DDBJ databases">
        <title>Genome sequence of Sphingomonas naphthae.</title>
        <authorList>
            <person name="Kim S."/>
            <person name="Heo J."/>
            <person name="Kwon S.-W."/>
        </authorList>
    </citation>
    <scope>NUCLEOTIDE SEQUENCE [LARGE SCALE GENOMIC DNA]</scope>
    <source>
        <strain evidence="4 5">KACC 18716</strain>
    </source>
</reference>
<proteinExistence type="predicted"/>
<keyword evidence="2 4" id="KW-0012">Acyltransferase</keyword>
<dbReference type="InterPro" id="IPR050832">
    <property type="entry name" value="Bact_Acetyltransf"/>
</dbReference>
<sequence length="156" mass="16728">MSGGLLIREGGTADLGEAMVTMVEGFPATFGEAWTLPQLEGAFSLPGVTLLLARMDDQPAGFALIRTVLDEAELLLLAVRPGQRRRGIARSLLTAVFGAAVTLKATHLHLEVRDGNPARILYESAGLGEVGRRRAYYRGNDGSVHDAITLSRRLDS</sequence>